<reference evidence="2 3" key="1">
    <citation type="journal article" date="2024" name="Ann. Entomol. Soc. Am.">
        <title>Genomic analyses of the southern and eastern yellowjacket wasps (Hymenoptera: Vespidae) reveal evolutionary signatures of social life.</title>
        <authorList>
            <person name="Catto M.A."/>
            <person name="Caine P.B."/>
            <person name="Orr S.E."/>
            <person name="Hunt B.G."/>
            <person name="Goodisman M.A.D."/>
        </authorList>
    </citation>
    <scope>NUCLEOTIDE SEQUENCE [LARGE SCALE GENOMIC DNA]</scope>
    <source>
        <strain evidence="2">233</strain>
        <tissue evidence="2">Head and thorax</tissue>
    </source>
</reference>
<gene>
    <name evidence="2" type="ORF">V1478_013585</name>
</gene>
<protein>
    <submittedName>
        <fullName evidence="2">Uncharacterized protein</fullName>
    </submittedName>
</protein>
<dbReference type="AlphaFoldDB" id="A0ABD2A5K0"/>
<sequence length="103" mass="11918">MKVANSLSSFGATASENSSENSQAITRRMRLIRERRCGRCKSLNFVRFIDEKYDEDLRDRSFRVEQVAYCSPSGRKTKFDQILLRSHKTDHRLPDVLGYGADK</sequence>
<accession>A0ABD2A5K0</accession>
<evidence type="ECO:0000256" key="1">
    <source>
        <dbReference type="SAM" id="MobiDB-lite"/>
    </source>
</evidence>
<evidence type="ECO:0000313" key="2">
    <source>
        <dbReference type="EMBL" id="KAL2715909.1"/>
    </source>
</evidence>
<feature type="region of interest" description="Disordered" evidence="1">
    <location>
        <begin position="1"/>
        <end position="24"/>
    </location>
</feature>
<dbReference type="EMBL" id="JAUDFV010000154">
    <property type="protein sequence ID" value="KAL2715909.1"/>
    <property type="molecule type" value="Genomic_DNA"/>
</dbReference>
<name>A0ABD2A5K0_VESSQ</name>
<keyword evidence="3" id="KW-1185">Reference proteome</keyword>
<proteinExistence type="predicted"/>
<evidence type="ECO:0000313" key="3">
    <source>
        <dbReference type="Proteomes" id="UP001607302"/>
    </source>
</evidence>
<organism evidence="2 3">
    <name type="scientific">Vespula squamosa</name>
    <name type="common">Southern yellow jacket</name>
    <name type="synonym">Wasp</name>
    <dbReference type="NCBI Taxonomy" id="30214"/>
    <lineage>
        <taxon>Eukaryota</taxon>
        <taxon>Metazoa</taxon>
        <taxon>Ecdysozoa</taxon>
        <taxon>Arthropoda</taxon>
        <taxon>Hexapoda</taxon>
        <taxon>Insecta</taxon>
        <taxon>Pterygota</taxon>
        <taxon>Neoptera</taxon>
        <taxon>Endopterygota</taxon>
        <taxon>Hymenoptera</taxon>
        <taxon>Apocrita</taxon>
        <taxon>Aculeata</taxon>
        <taxon>Vespoidea</taxon>
        <taxon>Vespidae</taxon>
        <taxon>Vespinae</taxon>
        <taxon>Vespula</taxon>
    </lineage>
</organism>
<comment type="caution">
    <text evidence="2">The sequence shown here is derived from an EMBL/GenBank/DDBJ whole genome shotgun (WGS) entry which is preliminary data.</text>
</comment>
<dbReference type="Proteomes" id="UP001607302">
    <property type="component" value="Unassembled WGS sequence"/>
</dbReference>